<dbReference type="OrthoDB" id="539213at2759"/>
<name>A0A812S7Z2_SYMPI</name>
<feature type="non-terminal residue" evidence="2">
    <location>
        <position position="1"/>
    </location>
</feature>
<dbReference type="PANTHER" id="PTHR12480">
    <property type="entry name" value="ARGININE DEMETHYLASE AND LYSYL-HYDROXYLASE JMJD"/>
    <property type="match status" value="1"/>
</dbReference>
<dbReference type="SUPFAM" id="SSF51197">
    <property type="entry name" value="Clavaminate synthase-like"/>
    <property type="match status" value="1"/>
</dbReference>
<protein>
    <submittedName>
        <fullName evidence="2">JMJD8 protein</fullName>
    </submittedName>
</protein>
<sequence length="266" mass="30162">MKWLLAFPLAAASETAQRCDFEVVQADKLRPGFENEYTHPILIQGTPWNREQASLASFRRVFGNYTVRLTRNLEFQSRAGVKPEANTSTYDAWADSLFHQESVPYVFEFCNRDLCQQIESTFGIPTYLKNSCLSLYLNTGTVAKGVAFHQHRQTWGWLLAGQKVWYVAPPGTLPFQPHRHVEEGKLQRSSVQRCFQEEGEIVFLPQDWWHATFNKAEWNLAIGGQGDISSNAFEAVRGADAAKIRKLPKEEIKGVLQSAVENGHGE</sequence>
<reference evidence="2" key="1">
    <citation type="submission" date="2021-02" db="EMBL/GenBank/DDBJ databases">
        <authorList>
            <person name="Dougan E. K."/>
            <person name="Rhodes N."/>
            <person name="Thang M."/>
            <person name="Chan C."/>
        </authorList>
    </citation>
    <scope>NUCLEOTIDE SEQUENCE</scope>
</reference>
<evidence type="ECO:0000313" key="3">
    <source>
        <dbReference type="Proteomes" id="UP000649617"/>
    </source>
</evidence>
<organism evidence="2 3">
    <name type="scientific">Symbiodinium pilosum</name>
    <name type="common">Dinoflagellate</name>
    <dbReference type="NCBI Taxonomy" id="2952"/>
    <lineage>
        <taxon>Eukaryota</taxon>
        <taxon>Sar</taxon>
        <taxon>Alveolata</taxon>
        <taxon>Dinophyceae</taxon>
        <taxon>Suessiales</taxon>
        <taxon>Symbiodiniaceae</taxon>
        <taxon>Symbiodinium</taxon>
    </lineage>
</organism>
<accession>A0A812S7Z2</accession>
<evidence type="ECO:0000313" key="2">
    <source>
        <dbReference type="EMBL" id="CAE7466121.1"/>
    </source>
</evidence>
<dbReference type="EMBL" id="CAJNIZ010023069">
    <property type="protein sequence ID" value="CAE7466121.1"/>
    <property type="molecule type" value="Genomic_DNA"/>
</dbReference>
<dbReference type="InterPro" id="IPR050910">
    <property type="entry name" value="JMJD6_ArgDemeth/LysHydrox"/>
</dbReference>
<keyword evidence="3" id="KW-1185">Reference proteome</keyword>
<feature type="domain" description="JmjC" evidence="1">
    <location>
        <begin position="92"/>
        <end position="243"/>
    </location>
</feature>
<dbReference type="Gene3D" id="2.60.120.650">
    <property type="entry name" value="Cupin"/>
    <property type="match status" value="1"/>
</dbReference>
<evidence type="ECO:0000259" key="1">
    <source>
        <dbReference type="PROSITE" id="PS51184"/>
    </source>
</evidence>
<gene>
    <name evidence="2" type="primary">JMJD8</name>
    <name evidence="2" type="ORF">SPIL2461_LOCUS11711</name>
</gene>
<proteinExistence type="predicted"/>
<dbReference type="PROSITE" id="PS51184">
    <property type="entry name" value="JMJC"/>
    <property type="match status" value="1"/>
</dbReference>
<comment type="caution">
    <text evidence="2">The sequence shown here is derived from an EMBL/GenBank/DDBJ whole genome shotgun (WGS) entry which is preliminary data.</text>
</comment>
<dbReference type="AlphaFoldDB" id="A0A812S7Z2"/>
<dbReference type="InterPro" id="IPR003347">
    <property type="entry name" value="JmjC_dom"/>
</dbReference>
<dbReference type="Proteomes" id="UP000649617">
    <property type="component" value="Unassembled WGS sequence"/>
</dbReference>